<dbReference type="AlphaFoldDB" id="A0A6M0IRZ3"/>
<comment type="caution">
    <text evidence="1">The sequence shown here is derived from an EMBL/GenBank/DDBJ whole genome shotgun (WGS) entry which is preliminary data.</text>
</comment>
<dbReference type="EMBL" id="JAAGNZ010000003">
    <property type="protein sequence ID" value="NEU70285.1"/>
    <property type="molecule type" value="Genomic_DNA"/>
</dbReference>
<name>A0A6M0IRZ3_9BACT</name>
<reference evidence="1 2" key="1">
    <citation type="submission" date="2020-02" db="EMBL/GenBank/DDBJ databases">
        <title>Draft genome sequence of two Spirosoma agri KCTC 52727 and Spirosoma terrae KCTC 52035.</title>
        <authorList>
            <person name="Rojas J."/>
            <person name="Ambika Manirajan B."/>
            <person name="Ratering S."/>
            <person name="Suarez C."/>
            <person name="Schnell S."/>
        </authorList>
    </citation>
    <scope>NUCLEOTIDE SEQUENCE [LARGE SCALE GENOMIC DNA]</scope>
    <source>
        <strain evidence="1 2">KCTC 52727</strain>
    </source>
</reference>
<dbReference type="RefSeq" id="WP_164043581.1">
    <property type="nucleotide sequence ID" value="NZ_JAAGNZ010000003.1"/>
</dbReference>
<evidence type="ECO:0000313" key="1">
    <source>
        <dbReference type="EMBL" id="NEU70285.1"/>
    </source>
</evidence>
<dbReference type="Proteomes" id="UP000477386">
    <property type="component" value="Unassembled WGS sequence"/>
</dbReference>
<accession>A0A6M0IRZ3</accession>
<protein>
    <submittedName>
        <fullName evidence="1">Uncharacterized protein</fullName>
    </submittedName>
</protein>
<evidence type="ECO:0000313" key="2">
    <source>
        <dbReference type="Proteomes" id="UP000477386"/>
    </source>
</evidence>
<proteinExistence type="predicted"/>
<keyword evidence="2" id="KW-1185">Reference proteome</keyword>
<sequence length="69" mass="7442">MAACDSGSRLSAEMAESLRVSVLGNPVAGKTLAINIREVASGFLRLETLGERDYPIDELGVWQLHCPLL</sequence>
<gene>
    <name evidence="1" type="ORF">GK091_25645</name>
</gene>
<organism evidence="1 2">
    <name type="scientific">Spirosoma agri</name>
    <dbReference type="NCBI Taxonomy" id="1987381"/>
    <lineage>
        <taxon>Bacteria</taxon>
        <taxon>Pseudomonadati</taxon>
        <taxon>Bacteroidota</taxon>
        <taxon>Cytophagia</taxon>
        <taxon>Cytophagales</taxon>
        <taxon>Cytophagaceae</taxon>
        <taxon>Spirosoma</taxon>
    </lineage>
</organism>